<dbReference type="PROSITE" id="PS50176">
    <property type="entry name" value="ARM_REPEAT"/>
    <property type="match status" value="2"/>
</dbReference>
<name>A0A9N8H8P7_9STRA</name>
<dbReference type="PANTHER" id="PTHR22895:SF0">
    <property type="entry name" value="ARMADILLO REPEAT-CONTAINING PROTEIN 6"/>
    <property type="match status" value="1"/>
</dbReference>
<feature type="compositionally biased region" description="Polar residues" evidence="3">
    <location>
        <begin position="112"/>
        <end position="140"/>
    </location>
</feature>
<dbReference type="PANTHER" id="PTHR22895">
    <property type="entry name" value="ARMADILLO REPEAT-CONTAINING PROTEIN 6"/>
    <property type="match status" value="1"/>
</dbReference>
<accession>A0A9N8H8P7</accession>
<evidence type="ECO:0000256" key="3">
    <source>
        <dbReference type="SAM" id="MobiDB-lite"/>
    </source>
</evidence>
<feature type="region of interest" description="Disordered" evidence="3">
    <location>
        <begin position="283"/>
        <end position="302"/>
    </location>
</feature>
<keyword evidence="1" id="KW-0677">Repeat</keyword>
<feature type="compositionally biased region" description="Polar residues" evidence="3">
    <location>
        <begin position="229"/>
        <end position="244"/>
    </location>
</feature>
<feature type="compositionally biased region" description="Basic residues" evidence="3">
    <location>
        <begin position="202"/>
        <end position="219"/>
    </location>
</feature>
<dbReference type="SMART" id="SM00185">
    <property type="entry name" value="ARM"/>
    <property type="match status" value="8"/>
</dbReference>
<dbReference type="OrthoDB" id="449062at2759"/>
<dbReference type="Gene3D" id="1.25.10.10">
    <property type="entry name" value="Leucine-rich Repeat Variant"/>
    <property type="match status" value="2"/>
</dbReference>
<dbReference type="AlphaFoldDB" id="A0A9N8H8P7"/>
<proteinExistence type="predicted"/>
<feature type="region of interest" description="Disordered" evidence="3">
    <location>
        <begin position="190"/>
        <end position="246"/>
    </location>
</feature>
<feature type="repeat" description="ARM" evidence="2">
    <location>
        <begin position="858"/>
        <end position="902"/>
    </location>
</feature>
<evidence type="ECO:0000256" key="1">
    <source>
        <dbReference type="ARBA" id="ARBA00022737"/>
    </source>
</evidence>
<sequence length="1110" mass="121326">MLPLHPIDLFSEDGTVVTEADREALAARKGKCSSCDIPTHKVAFPLRKVPLTNDHVYQGQCIRCSHLTNNNNNSPQQTHIPEHVRTTWEQKYPHLVIASSSRQRGHNRKPSHGTSIRQASLTSSQNSQRRSEKSSLSPMTRSRHHVQLPTNLLDDSEHASGPTSSRSMPLRNSATNPACVVVVDQGHRRCHSQGNPHIATSPHKKCAATTPMHHHRKPSRGNPIPPLPLNTSHHQTLRQPTSHPQDWDVACNEDAFLDALLLSAITVEAEEDGVHPLLRDSSTPGCHETHHHDVSHAMSSGNNNNNRVHVLEDTPVVNGMPVVLANNNNGMVVTNGVPITGEQSKCCNCGHGHSSSASILLTRENIHHWLHQAQLPEDFRLQIVDNKNNNNLIEAITMEMKVSKCNKTVQRNGCRILYQYCTSTASDNWVNGDEETTKGICSMASALISAINCNVEDPVVVEHASLTLDQLMPAFMACSQQHNSNYDRVQRAIRLATEALVAALERQQGNLPAQQAITKTLYWYNFMTEKESTTVVQNVMIAKQAKLLPTLQACMQEHVHDELLQQYACGILNLLLVQQQQQQQQEKASQDAAESSSNHEYNPVVALLCLIMDRHRKIVCVQQEAMACLYSATVNNSLVEAVEISAVVEAMKAHPKDKSVQSFGCGVIRNVSVRKTNVSVIEQCGGIDVIARAMDAHPGEMMLQCSGCRALKHLAVDDSMELLIQQKGGIGTIIQSLQGFPLEAELQREGYAALAHLSHRKDSKSILVRHPGLATMLVAAMKQHRQDGNVQQKVCSVLLNLSLSETFTNAFDQLGGITLVAAAMTNHAEDVKLQQYAIGSLQNFCRKGNCSATLRASGAIEAAIHSMSAYGGNLKIQMHALGFIKNASTHKETAIQIAQAGGVRSIREVTEKHTYNAALHLEACLAMVNMSRAKEVGATIVENGGVSIAICAMRQHVDSAAAQYAGCGLLWSLSATTSTSHDVIASQGGVRSILQAMKKHPKAADVQQKACLALYNLTPHEGCRKGIEENGRGVILAVTAMREHGSDLPIQRYACKFLALMVRGGKHNVDILTANGGVPVVNAALESFRSNDDVQKYGTRIVEIFRRSHG</sequence>
<reference evidence="5" key="1">
    <citation type="submission" date="2020-06" db="EMBL/GenBank/DDBJ databases">
        <authorList>
            <consortium name="Plant Systems Biology data submission"/>
        </authorList>
    </citation>
    <scope>NUCLEOTIDE SEQUENCE</scope>
    <source>
        <strain evidence="5">D6</strain>
    </source>
</reference>
<evidence type="ECO:0000313" key="6">
    <source>
        <dbReference type="Proteomes" id="UP001153069"/>
    </source>
</evidence>
<keyword evidence="6" id="KW-1185">Reference proteome</keyword>
<dbReference type="Pfam" id="PF23744">
    <property type="entry name" value="ARM_LRRK2"/>
    <property type="match status" value="1"/>
</dbReference>
<feature type="compositionally biased region" description="Polar residues" evidence="3">
    <location>
        <begin position="161"/>
        <end position="173"/>
    </location>
</feature>
<protein>
    <recommendedName>
        <fullName evidence="4">LRRK2 ARM repeat domain-containing protein</fullName>
    </recommendedName>
</protein>
<dbReference type="EMBL" id="CAICTM010000247">
    <property type="protein sequence ID" value="CAB9505913.1"/>
    <property type="molecule type" value="Genomic_DNA"/>
</dbReference>
<dbReference type="SUPFAM" id="SSF48371">
    <property type="entry name" value="ARM repeat"/>
    <property type="match status" value="2"/>
</dbReference>
<comment type="caution">
    <text evidence="5">The sequence shown here is derived from an EMBL/GenBank/DDBJ whole genome shotgun (WGS) entry which is preliminary data.</text>
</comment>
<dbReference type="InterPro" id="IPR011989">
    <property type="entry name" value="ARM-like"/>
</dbReference>
<feature type="domain" description="LRRK2 ARM repeat" evidence="4">
    <location>
        <begin position="695"/>
        <end position="793"/>
    </location>
</feature>
<dbReference type="InterPro" id="IPR016024">
    <property type="entry name" value="ARM-type_fold"/>
</dbReference>
<dbReference type="InterPro" id="IPR000225">
    <property type="entry name" value="Armadillo"/>
</dbReference>
<evidence type="ECO:0000313" key="5">
    <source>
        <dbReference type="EMBL" id="CAB9505913.1"/>
    </source>
</evidence>
<dbReference type="Proteomes" id="UP001153069">
    <property type="component" value="Unassembled WGS sequence"/>
</dbReference>
<organism evidence="5 6">
    <name type="scientific">Seminavis robusta</name>
    <dbReference type="NCBI Taxonomy" id="568900"/>
    <lineage>
        <taxon>Eukaryota</taxon>
        <taxon>Sar</taxon>
        <taxon>Stramenopiles</taxon>
        <taxon>Ochrophyta</taxon>
        <taxon>Bacillariophyta</taxon>
        <taxon>Bacillariophyceae</taxon>
        <taxon>Bacillariophycidae</taxon>
        <taxon>Naviculales</taxon>
        <taxon>Naviculaceae</taxon>
        <taxon>Seminavis</taxon>
    </lineage>
</organism>
<evidence type="ECO:0000256" key="2">
    <source>
        <dbReference type="PROSITE-ProRule" id="PRU00259"/>
    </source>
</evidence>
<feature type="repeat" description="ARM" evidence="2">
    <location>
        <begin position="728"/>
        <end position="772"/>
    </location>
</feature>
<dbReference type="InterPro" id="IPR056597">
    <property type="entry name" value="ARM_LRRK2"/>
</dbReference>
<feature type="region of interest" description="Disordered" evidence="3">
    <location>
        <begin position="97"/>
        <end position="173"/>
    </location>
</feature>
<gene>
    <name evidence="5" type="ORF">SEMRO_248_G098210.1</name>
</gene>
<evidence type="ECO:0000259" key="4">
    <source>
        <dbReference type="Pfam" id="PF23744"/>
    </source>
</evidence>